<dbReference type="AlphaFoldDB" id="A0AAN8A771"/>
<evidence type="ECO:0000313" key="2">
    <source>
        <dbReference type="EMBL" id="KAK5778526.1"/>
    </source>
</evidence>
<gene>
    <name evidence="2" type="ORF">RI543_004193</name>
</gene>
<proteinExistence type="predicted"/>
<sequence>MNKEERINNELWDQLEQQIQLEIIKLKTKEDNRFSLHPEVIKCLNKYSNKNNNHDRNSGTTNDNDKKRSVDHDTSLDSNKRIRKGIDMDRYDTESLDVSLLQSMNSYLDHQMILLKENGNLNKTIINQWAINNEFMENNVYVIRDAINIQETHLKQLNKLLSMD</sequence>
<accession>A0AAN8A771</accession>
<feature type="region of interest" description="Disordered" evidence="1">
    <location>
        <begin position="47"/>
        <end position="78"/>
    </location>
</feature>
<organism evidence="2 3">
    <name type="scientific">Arxiozyma heterogenica</name>
    <dbReference type="NCBI Taxonomy" id="278026"/>
    <lineage>
        <taxon>Eukaryota</taxon>
        <taxon>Fungi</taxon>
        <taxon>Dikarya</taxon>
        <taxon>Ascomycota</taxon>
        <taxon>Saccharomycotina</taxon>
        <taxon>Saccharomycetes</taxon>
        <taxon>Saccharomycetales</taxon>
        <taxon>Saccharomycetaceae</taxon>
        <taxon>Arxiozyma</taxon>
    </lineage>
</organism>
<name>A0AAN8A771_9SACH</name>
<evidence type="ECO:0000313" key="3">
    <source>
        <dbReference type="Proteomes" id="UP001306508"/>
    </source>
</evidence>
<comment type="caution">
    <text evidence="2">The sequence shown here is derived from an EMBL/GenBank/DDBJ whole genome shotgun (WGS) entry which is preliminary data.</text>
</comment>
<dbReference type="Proteomes" id="UP001306508">
    <property type="component" value="Unassembled WGS sequence"/>
</dbReference>
<feature type="compositionally biased region" description="Basic and acidic residues" evidence="1">
    <location>
        <begin position="52"/>
        <end position="78"/>
    </location>
</feature>
<keyword evidence="3" id="KW-1185">Reference proteome</keyword>
<dbReference type="EMBL" id="JAWIZZ010000053">
    <property type="protein sequence ID" value="KAK5778526.1"/>
    <property type="molecule type" value="Genomic_DNA"/>
</dbReference>
<reference evidence="3" key="1">
    <citation type="submission" date="2023-07" db="EMBL/GenBank/DDBJ databases">
        <title>A draft genome of Kazachstania heterogenica Y-27499.</title>
        <authorList>
            <person name="Donic C."/>
            <person name="Kralova J.S."/>
            <person name="Fidel L."/>
            <person name="Ben-Dor S."/>
            <person name="Jung S."/>
        </authorList>
    </citation>
    <scope>NUCLEOTIDE SEQUENCE [LARGE SCALE GENOMIC DNA]</scope>
    <source>
        <strain evidence="3">Y27499</strain>
    </source>
</reference>
<evidence type="ECO:0000256" key="1">
    <source>
        <dbReference type="SAM" id="MobiDB-lite"/>
    </source>
</evidence>
<protein>
    <submittedName>
        <fullName evidence="2">Uncharacterized protein</fullName>
    </submittedName>
</protein>